<dbReference type="GO" id="GO:0008168">
    <property type="term" value="F:methyltransferase activity"/>
    <property type="evidence" value="ECO:0007669"/>
    <property type="project" value="UniProtKB-KW"/>
</dbReference>
<keyword evidence="3" id="KW-1185">Reference proteome</keyword>
<dbReference type="SUPFAM" id="SSF53335">
    <property type="entry name" value="S-adenosyl-L-methionine-dependent methyltransferases"/>
    <property type="match status" value="1"/>
</dbReference>
<gene>
    <name evidence="2" type="ORF">FEZ63_00160</name>
</gene>
<reference evidence="2 3" key="1">
    <citation type="journal article" date="2019" name="Microorganisms">
        <title>Genome Insights into the Novel Species Microvirga brassicacearum, a Rapeseed Endophyte with Biotechnological Potential.</title>
        <authorList>
            <person name="Jimenez-Gomez A."/>
            <person name="Saati-Santamaria Z."/>
            <person name="Igual J.M."/>
            <person name="Rivas R."/>
            <person name="Mateos P.F."/>
            <person name="Garcia-Fraile P."/>
        </authorList>
    </citation>
    <scope>NUCLEOTIDE SEQUENCE [LARGE SCALE GENOMIC DNA]</scope>
    <source>
        <strain evidence="2 3">CDVBN77</strain>
    </source>
</reference>
<evidence type="ECO:0000259" key="1">
    <source>
        <dbReference type="Pfam" id="PF05050"/>
    </source>
</evidence>
<feature type="domain" description="Methyltransferase FkbM" evidence="1">
    <location>
        <begin position="200"/>
        <end position="369"/>
    </location>
</feature>
<dbReference type="InterPro" id="IPR052514">
    <property type="entry name" value="SAM-dependent_MTase"/>
</dbReference>
<dbReference type="EMBL" id="VCMV01000001">
    <property type="protein sequence ID" value="KAB0269719.1"/>
    <property type="molecule type" value="Genomic_DNA"/>
</dbReference>
<name>A0A5N3PIZ8_9HYPH</name>
<keyword evidence="2" id="KW-0489">Methyltransferase</keyword>
<dbReference type="Pfam" id="PF05050">
    <property type="entry name" value="Methyltransf_21"/>
    <property type="match status" value="1"/>
</dbReference>
<dbReference type="GO" id="GO:0032259">
    <property type="term" value="P:methylation"/>
    <property type="evidence" value="ECO:0007669"/>
    <property type="project" value="UniProtKB-KW"/>
</dbReference>
<dbReference type="Gene3D" id="3.40.50.150">
    <property type="entry name" value="Vaccinia Virus protein VP39"/>
    <property type="match status" value="1"/>
</dbReference>
<dbReference type="Proteomes" id="UP000325684">
    <property type="component" value="Unassembled WGS sequence"/>
</dbReference>
<sequence>MRKFFQVPSLKPDHEPRKEANIMPGGRQSALDWLRKHEVPAYSPDFRAFNDPIVLPLDGAIQQDTLYAQKYILFHKGHLSKIEPSWWASFAGRSEIVFANDVYVILCVRSIDKESDAVKSFFQYAIDQTPDGLSGSKRTGRFCQYIGNQTVLTETSFKRKIYLDSEDISLTPHIMYDGSWEPWVTDVIMRELGAGDTFVDIGANCGYFSLLAAHLVGPTGFVVAIEPQKALADRIKKSIAVNGFGAFASVAQLATGEKQIQASLGRFGAYKGSASLLPGGSTLGDSEQVEVKPLPVILANIQREFGRPIKPTFMKMDVEGYEYSAWLGMRDLLEERSPMRIVLEFSPRRYVEFGQDPKAFVADMLHLGFSITWLQHDGLEEPFGVDSVDAVLKSDDFADLILRR</sequence>
<dbReference type="NCBIfam" id="TIGR01444">
    <property type="entry name" value="fkbM_fam"/>
    <property type="match status" value="1"/>
</dbReference>
<evidence type="ECO:0000313" key="2">
    <source>
        <dbReference type="EMBL" id="KAB0269719.1"/>
    </source>
</evidence>
<dbReference type="AlphaFoldDB" id="A0A5N3PIZ8"/>
<dbReference type="InterPro" id="IPR029063">
    <property type="entry name" value="SAM-dependent_MTases_sf"/>
</dbReference>
<dbReference type="PANTHER" id="PTHR34203">
    <property type="entry name" value="METHYLTRANSFERASE, FKBM FAMILY PROTEIN"/>
    <property type="match status" value="1"/>
</dbReference>
<evidence type="ECO:0000313" key="3">
    <source>
        <dbReference type="Proteomes" id="UP000325684"/>
    </source>
</evidence>
<protein>
    <submittedName>
        <fullName evidence="2">FkbM family methyltransferase</fullName>
    </submittedName>
</protein>
<keyword evidence="2" id="KW-0808">Transferase</keyword>
<dbReference type="InterPro" id="IPR006342">
    <property type="entry name" value="FkbM_mtfrase"/>
</dbReference>
<accession>A0A5N3PIZ8</accession>
<dbReference type="RefSeq" id="WP_150941613.1">
    <property type="nucleotide sequence ID" value="NZ_VCMV01000001.1"/>
</dbReference>
<proteinExistence type="predicted"/>
<dbReference type="OrthoDB" id="7846612at2"/>
<dbReference type="PANTHER" id="PTHR34203:SF15">
    <property type="entry name" value="SLL1173 PROTEIN"/>
    <property type="match status" value="1"/>
</dbReference>
<comment type="caution">
    <text evidence="2">The sequence shown here is derived from an EMBL/GenBank/DDBJ whole genome shotgun (WGS) entry which is preliminary data.</text>
</comment>
<organism evidence="2 3">
    <name type="scientific">Microvirga brassicacearum</name>
    <dbReference type="NCBI Taxonomy" id="2580413"/>
    <lineage>
        <taxon>Bacteria</taxon>
        <taxon>Pseudomonadati</taxon>
        <taxon>Pseudomonadota</taxon>
        <taxon>Alphaproteobacteria</taxon>
        <taxon>Hyphomicrobiales</taxon>
        <taxon>Methylobacteriaceae</taxon>
        <taxon>Microvirga</taxon>
    </lineage>
</organism>